<reference evidence="5" key="1">
    <citation type="journal article" date="2019" name="Int. J. Syst. Evol. Microbiol.">
        <title>The Global Catalogue of Microorganisms (GCM) 10K type strain sequencing project: providing services to taxonomists for standard genome sequencing and annotation.</title>
        <authorList>
            <consortium name="The Broad Institute Genomics Platform"/>
            <consortium name="The Broad Institute Genome Sequencing Center for Infectious Disease"/>
            <person name="Wu L."/>
            <person name="Ma J."/>
        </authorList>
    </citation>
    <scope>NUCLEOTIDE SEQUENCE [LARGE SCALE GENOMIC DNA]</scope>
    <source>
        <strain evidence="5">JCM 16953</strain>
    </source>
</reference>
<dbReference type="GO" id="GO:0016787">
    <property type="term" value="F:hydrolase activity"/>
    <property type="evidence" value="ECO:0007669"/>
    <property type="project" value="UniProtKB-KW"/>
</dbReference>
<evidence type="ECO:0000256" key="2">
    <source>
        <dbReference type="SAM" id="MobiDB-lite"/>
    </source>
</evidence>
<evidence type="ECO:0000256" key="1">
    <source>
        <dbReference type="ARBA" id="ARBA00010613"/>
    </source>
</evidence>
<dbReference type="InterPro" id="IPR001110">
    <property type="entry name" value="UPF0012_CS"/>
</dbReference>
<keyword evidence="5" id="KW-1185">Reference proteome</keyword>
<comment type="similarity">
    <text evidence="1">Belongs to the carbon-nitrogen hydrolase superfamily. NIT1/NIT2 family.</text>
</comment>
<feature type="compositionally biased region" description="Basic and acidic residues" evidence="2">
    <location>
        <begin position="24"/>
        <end position="42"/>
    </location>
</feature>
<dbReference type="PANTHER" id="PTHR23088">
    <property type="entry name" value="NITRILASE-RELATED"/>
    <property type="match status" value="1"/>
</dbReference>
<gene>
    <name evidence="4" type="ORF">GCM10022242_20950</name>
</gene>
<dbReference type="InterPro" id="IPR003010">
    <property type="entry name" value="C-N_Hydrolase"/>
</dbReference>
<dbReference type="Gene3D" id="3.60.110.10">
    <property type="entry name" value="Carbon-nitrogen hydrolase"/>
    <property type="match status" value="1"/>
</dbReference>
<protein>
    <submittedName>
        <fullName evidence="4">Carbon-nitrogen hydrolase family protein</fullName>
    </submittedName>
</protein>
<dbReference type="Pfam" id="PF00795">
    <property type="entry name" value="CN_hydrolase"/>
    <property type="match status" value="1"/>
</dbReference>
<dbReference type="PROSITE" id="PS50263">
    <property type="entry name" value="CN_HYDROLASE"/>
    <property type="match status" value="1"/>
</dbReference>
<dbReference type="EMBL" id="BAABAH010000006">
    <property type="protein sequence ID" value="GAA3818948.1"/>
    <property type="molecule type" value="Genomic_DNA"/>
</dbReference>
<dbReference type="SUPFAM" id="SSF56317">
    <property type="entry name" value="Carbon-nitrogen hydrolase"/>
    <property type="match status" value="1"/>
</dbReference>
<evidence type="ECO:0000313" key="4">
    <source>
        <dbReference type="EMBL" id="GAA3818948.1"/>
    </source>
</evidence>
<dbReference type="PROSITE" id="PS01227">
    <property type="entry name" value="UPF0012"/>
    <property type="match status" value="1"/>
</dbReference>
<comment type="caution">
    <text evidence="4">The sequence shown here is derived from an EMBL/GenBank/DDBJ whole genome shotgun (WGS) entry which is preliminary data.</text>
</comment>
<dbReference type="CDD" id="cd07581">
    <property type="entry name" value="nitrilase_3"/>
    <property type="match status" value="1"/>
</dbReference>
<sequence length="323" mass="34901">MLEERAAVDLDRRLVGAAQSRRLAAREDHGDEAHQARLDHGPESFSPHRAVRHTGGVTAPTSTSPQEALRIALVQAASSLDPDENRAALEALTPADHDLVVFPEAFARDFGEAGSDVAQFAEQADGPFAKEVARVAADRRTTVVAGMFERGEDPERPFNTLLVRGAVEADYRKIHLYDSFGYRESDRLTAGPLAPLVVDLAGWRVGLMTCYDLRFPELARGLVDRGAELIIVPAAWVAGPRKADHWRTLVRARAIENTVYVAAVGQPAPRYTGHSLVADPLGDVVAETGAGSAEEPVVVSGVVERSVLAEARRTNPSLANRRL</sequence>
<proteinExistence type="inferred from homology"/>
<evidence type="ECO:0000259" key="3">
    <source>
        <dbReference type="PROSITE" id="PS50263"/>
    </source>
</evidence>
<feature type="region of interest" description="Disordered" evidence="2">
    <location>
        <begin position="21"/>
        <end position="49"/>
    </location>
</feature>
<dbReference type="InterPro" id="IPR036526">
    <property type="entry name" value="C-N_Hydrolase_sf"/>
</dbReference>
<name>A0ABP7IHZ3_9ACTN</name>
<dbReference type="Proteomes" id="UP001501821">
    <property type="component" value="Unassembled WGS sequence"/>
</dbReference>
<evidence type="ECO:0000313" key="5">
    <source>
        <dbReference type="Proteomes" id="UP001501821"/>
    </source>
</evidence>
<keyword evidence="4" id="KW-0378">Hydrolase</keyword>
<accession>A0ABP7IHZ3</accession>
<feature type="domain" description="CN hydrolase" evidence="3">
    <location>
        <begin position="69"/>
        <end position="307"/>
    </location>
</feature>
<dbReference type="PANTHER" id="PTHR23088:SF27">
    <property type="entry name" value="DEAMINATED GLUTATHIONE AMIDASE"/>
    <property type="match status" value="1"/>
</dbReference>
<organism evidence="4 5">
    <name type="scientific">Nocardioides panacisoli</name>
    <dbReference type="NCBI Taxonomy" id="627624"/>
    <lineage>
        <taxon>Bacteria</taxon>
        <taxon>Bacillati</taxon>
        <taxon>Actinomycetota</taxon>
        <taxon>Actinomycetes</taxon>
        <taxon>Propionibacteriales</taxon>
        <taxon>Nocardioidaceae</taxon>
        <taxon>Nocardioides</taxon>
    </lineage>
</organism>